<evidence type="ECO:0000256" key="7">
    <source>
        <dbReference type="PIRSR" id="PIRSR602401-1"/>
    </source>
</evidence>
<dbReference type="PROSITE" id="PS00086">
    <property type="entry name" value="CYTOCHROME_P450"/>
    <property type="match status" value="1"/>
</dbReference>
<keyword evidence="4 8" id="KW-0560">Oxidoreductase</keyword>
<evidence type="ECO:0000256" key="1">
    <source>
        <dbReference type="ARBA" id="ARBA00010617"/>
    </source>
</evidence>
<protein>
    <submittedName>
        <fullName evidence="9">Cytochrome P450</fullName>
    </submittedName>
</protein>
<evidence type="ECO:0000313" key="10">
    <source>
        <dbReference type="Proteomes" id="UP000028725"/>
    </source>
</evidence>
<dbReference type="EMBL" id="JMCB01000001">
    <property type="protein sequence ID" value="KFE72138.1"/>
    <property type="molecule type" value="Genomic_DNA"/>
</dbReference>
<organism evidence="9 10">
    <name type="scientific">Hyalangium minutum</name>
    <dbReference type="NCBI Taxonomy" id="394096"/>
    <lineage>
        <taxon>Bacteria</taxon>
        <taxon>Pseudomonadati</taxon>
        <taxon>Myxococcota</taxon>
        <taxon>Myxococcia</taxon>
        <taxon>Myxococcales</taxon>
        <taxon>Cystobacterineae</taxon>
        <taxon>Archangiaceae</taxon>
        <taxon>Hyalangium</taxon>
    </lineage>
</organism>
<evidence type="ECO:0000313" key="9">
    <source>
        <dbReference type="EMBL" id="KFE72138.1"/>
    </source>
</evidence>
<dbReference type="RefSeq" id="WP_044181116.1">
    <property type="nucleotide sequence ID" value="NZ_JMCB01000001.1"/>
</dbReference>
<comment type="caution">
    <text evidence="9">The sequence shown here is derived from an EMBL/GenBank/DDBJ whole genome shotgun (WGS) entry which is preliminary data.</text>
</comment>
<feature type="binding site" description="axial binding residue" evidence="7">
    <location>
        <position position="384"/>
    </location>
    <ligand>
        <name>heme</name>
        <dbReference type="ChEBI" id="CHEBI:30413"/>
    </ligand>
    <ligandPart>
        <name>Fe</name>
        <dbReference type="ChEBI" id="CHEBI:18248"/>
    </ligandPart>
</feature>
<evidence type="ECO:0000256" key="3">
    <source>
        <dbReference type="ARBA" id="ARBA00022723"/>
    </source>
</evidence>
<dbReference type="Pfam" id="PF00067">
    <property type="entry name" value="p450"/>
    <property type="match status" value="1"/>
</dbReference>
<dbReference type="InterPro" id="IPR017972">
    <property type="entry name" value="Cyt_P450_CS"/>
</dbReference>
<evidence type="ECO:0000256" key="6">
    <source>
        <dbReference type="ARBA" id="ARBA00023033"/>
    </source>
</evidence>
<dbReference type="SUPFAM" id="SSF48264">
    <property type="entry name" value="Cytochrome P450"/>
    <property type="match status" value="1"/>
</dbReference>
<dbReference type="AlphaFoldDB" id="A0A085WWS5"/>
<dbReference type="Proteomes" id="UP000028725">
    <property type="component" value="Unassembled WGS sequence"/>
</dbReference>
<dbReference type="GO" id="GO:0020037">
    <property type="term" value="F:heme binding"/>
    <property type="evidence" value="ECO:0007669"/>
    <property type="project" value="InterPro"/>
</dbReference>
<dbReference type="PANTHER" id="PTHR24291">
    <property type="entry name" value="CYTOCHROME P450 FAMILY 4"/>
    <property type="match status" value="1"/>
</dbReference>
<proteinExistence type="inferred from homology"/>
<dbReference type="GO" id="GO:0016705">
    <property type="term" value="F:oxidoreductase activity, acting on paired donors, with incorporation or reduction of molecular oxygen"/>
    <property type="evidence" value="ECO:0007669"/>
    <property type="project" value="InterPro"/>
</dbReference>
<keyword evidence="2 7" id="KW-0349">Heme</keyword>
<dbReference type="CDD" id="cd11053">
    <property type="entry name" value="CYP110-like"/>
    <property type="match status" value="1"/>
</dbReference>
<dbReference type="Gene3D" id="1.10.630.10">
    <property type="entry name" value="Cytochrome P450"/>
    <property type="match status" value="1"/>
</dbReference>
<dbReference type="InterPro" id="IPR050196">
    <property type="entry name" value="Cytochrome_P450_Monoox"/>
</dbReference>
<evidence type="ECO:0000256" key="8">
    <source>
        <dbReference type="RuleBase" id="RU000461"/>
    </source>
</evidence>
<dbReference type="GO" id="GO:0005506">
    <property type="term" value="F:iron ion binding"/>
    <property type="evidence" value="ECO:0007669"/>
    <property type="project" value="InterPro"/>
</dbReference>
<dbReference type="PRINTS" id="PR00463">
    <property type="entry name" value="EP450I"/>
</dbReference>
<dbReference type="PATRIC" id="fig|394096.3.peg.396"/>
<dbReference type="STRING" id="394096.DB31_0399"/>
<keyword evidence="5 7" id="KW-0408">Iron</keyword>
<keyword evidence="6 8" id="KW-0503">Monooxygenase</keyword>
<comment type="cofactor">
    <cofactor evidence="7">
        <name>heme</name>
        <dbReference type="ChEBI" id="CHEBI:30413"/>
    </cofactor>
</comment>
<sequence length="444" mass="49627">MSHTLKGPPFRLVQSLRFLKDTAGFVRESVAKYGDPFVAQLPMGTVAVTGEESGLREIFTADPDIFEPIARVPLEPIVGLNSVLLLGGERHKRERKLLMPPFHGERMRAYGTQMQEITTRAVEGLRPGASLVALELAQGISLDIIIRVVFGVEEPERARRFREAISAYAQAYTVPISMFPVLRRSFGGRGPWARFQETVRHLDRLLTEQLELRRADGHSREDILSLLLAARDEAGQPMSDAELKDELRTLLFAGHETTAIGMAWALYWLHRTPEAKQKVDAELRGLGPRPEPEALAKLPYLSAVCDETLRLFPVVTLVNRRLRVPFTLRGHTLPAGMGVMVSITQAHSNPAVFPEPERFRPERFLERKFSPFEYMPFGGGARRCLGAAFALYEMKVALGTLLSGHRFSLGHNRPIRPVRRHITLAPEDGVPLRYEGPVALVPSA</sequence>
<reference evidence="9 10" key="1">
    <citation type="submission" date="2014-04" db="EMBL/GenBank/DDBJ databases">
        <title>Genome assembly of Hyalangium minutum DSM 14724.</title>
        <authorList>
            <person name="Sharma G."/>
            <person name="Subramanian S."/>
        </authorList>
    </citation>
    <scope>NUCLEOTIDE SEQUENCE [LARGE SCALE GENOMIC DNA]</scope>
    <source>
        <strain evidence="9 10">DSM 14724</strain>
    </source>
</reference>
<evidence type="ECO:0000256" key="5">
    <source>
        <dbReference type="ARBA" id="ARBA00023004"/>
    </source>
</evidence>
<dbReference type="GO" id="GO:0004497">
    <property type="term" value="F:monooxygenase activity"/>
    <property type="evidence" value="ECO:0007669"/>
    <property type="project" value="UniProtKB-KW"/>
</dbReference>
<dbReference type="PANTHER" id="PTHR24291:SF50">
    <property type="entry name" value="BIFUNCTIONAL ALBAFLAVENONE MONOOXYGENASE_TERPENE SYNTHASE"/>
    <property type="match status" value="1"/>
</dbReference>
<dbReference type="OrthoDB" id="9764248at2"/>
<name>A0A085WWS5_9BACT</name>
<keyword evidence="3 7" id="KW-0479">Metal-binding</keyword>
<accession>A0A085WWS5</accession>
<evidence type="ECO:0000256" key="4">
    <source>
        <dbReference type="ARBA" id="ARBA00023002"/>
    </source>
</evidence>
<comment type="similarity">
    <text evidence="1 8">Belongs to the cytochrome P450 family.</text>
</comment>
<keyword evidence="10" id="KW-1185">Reference proteome</keyword>
<dbReference type="InterPro" id="IPR001128">
    <property type="entry name" value="Cyt_P450"/>
</dbReference>
<evidence type="ECO:0000256" key="2">
    <source>
        <dbReference type="ARBA" id="ARBA00022617"/>
    </source>
</evidence>
<dbReference type="PRINTS" id="PR00385">
    <property type="entry name" value="P450"/>
</dbReference>
<gene>
    <name evidence="9" type="ORF">DB31_0399</name>
</gene>
<dbReference type="InterPro" id="IPR002401">
    <property type="entry name" value="Cyt_P450_E_grp-I"/>
</dbReference>
<dbReference type="InterPro" id="IPR036396">
    <property type="entry name" value="Cyt_P450_sf"/>
</dbReference>